<evidence type="ECO:0000256" key="3">
    <source>
        <dbReference type="ARBA" id="ARBA00023203"/>
    </source>
</evidence>
<protein>
    <submittedName>
        <fullName evidence="6">Uncharacterized protein</fullName>
    </submittedName>
</protein>
<feature type="compositionally biased region" description="Basic and acidic residues" evidence="5">
    <location>
        <begin position="102"/>
        <end position="113"/>
    </location>
</feature>
<dbReference type="Proteomes" id="UP000193411">
    <property type="component" value="Unassembled WGS sequence"/>
</dbReference>
<keyword evidence="2" id="KW-0677">Repeat</keyword>
<comment type="caution">
    <text evidence="6">The sequence shown here is derived from an EMBL/GenBank/DDBJ whole genome shotgun (WGS) entry which is preliminary data.</text>
</comment>
<dbReference type="SMART" id="SM00707">
    <property type="entry name" value="RPEL"/>
    <property type="match status" value="3"/>
</dbReference>
<evidence type="ECO:0000313" key="7">
    <source>
        <dbReference type="Proteomes" id="UP000193411"/>
    </source>
</evidence>
<name>A0A1Y2H9T3_9FUNG</name>
<organism evidence="6 7">
    <name type="scientific">Catenaria anguillulae PL171</name>
    <dbReference type="NCBI Taxonomy" id="765915"/>
    <lineage>
        <taxon>Eukaryota</taxon>
        <taxon>Fungi</taxon>
        <taxon>Fungi incertae sedis</taxon>
        <taxon>Blastocladiomycota</taxon>
        <taxon>Blastocladiomycetes</taxon>
        <taxon>Blastocladiales</taxon>
        <taxon>Catenariaceae</taxon>
        <taxon>Catenaria</taxon>
    </lineage>
</organism>
<accession>A0A1Y2H9T3</accession>
<dbReference type="GO" id="GO:0003779">
    <property type="term" value="F:actin binding"/>
    <property type="evidence" value="ECO:0007669"/>
    <property type="project" value="UniProtKB-KW"/>
</dbReference>
<dbReference type="PANTHER" id="PTHR12751">
    <property type="entry name" value="PHOSPHATASE AND ACTIN REGULATOR PHACTR"/>
    <property type="match status" value="1"/>
</dbReference>
<evidence type="ECO:0000256" key="4">
    <source>
        <dbReference type="PROSITE-ProRule" id="PRU00401"/>
    </source>
</evidence>
<dbReference type="OrthoDB" id="5563016at2759"/>
<feature type="compositionally biased region" description="Basic and acidic residues" evidence="5">
    <location>
        <begin position="38"/>
        <end position="47"/>
    </location>
</feature>
<feature type="non-terminal residue" evidence="6">
    <location>
        <position position="243"/>
    </location>
</feature>
<feature type="compositionally biased region" description="Low complexity" evidence="5">
    <location>
        <begin position="80"/>
        <end position="95"/>
    </location>
</feature>
<dbReference type="GO" id="GO:0030036">
    <property type="term" value="P:actin cytoskeleton organization"/>
    <property type="evidence" value="ECO:0007669"/>
    <property type="project" value="TreeGrafter"/>
</dbReference>
<evidence type="ECO:0000256" key="5">
    <source>
        <dbReference type="SAM" id="MobiDB-lite"/>
    </source>
</evidence>
<dbReference type="STRING" id="765915.A0A1Y2H9T3"/>
<feature type="region of interest" description="Disordered" evidence="5">
    <location>
        <begin position="1"/>
        <end position="54"/>
    </location>
</feature>
<feature type="region of interest" description="Disordered" evidence="5">
    <location>
        <begin position="73"/>
        <end position="113"/>
    </location>
</feature>
<keyword evidence="3" id="KW-0009">Actin-binding</keyword>
<dbReference type="PANTHER" id="PTHR12751:SF18">
    <property type="entry name" value="PHOSPHATASE AND ACTIN REGULATOR 1"/>
    <property type="match status" value="1"/>
</dbReference>
<dbReference type="AlphaFoldDB" id="A0A1Y2H9T3"/>
<proteinExistence type="inferred from homology"/>
<comment type="similarity">
    <text evidence="1">Belongs to the phosphatase and actin regulator family.</text>
</comment>
<gene>
    <name evidence="6" type="ORF">BCR44DRAFT_43136</name>
</gene>
<keyword evidence="7" id="KW-1185">Reference proteome</keyword>
<dbReference type="PROSITE" id="PS51073">
    <property type="entry name" value="RPEL"/>
    <property type="match status" value="1"/>
</dbReference>
<feature type="repeat" description="RPEL" evidence="4">
    <location>
        <begin position="113"/>
        <end position="138"/>
    </location>
</feature>
<evidence type="ECO:0000256" key="1">
    <source>
        <dbReference type="ARBA" id="ARBA00009795"/>
    </source>
</evidence>
<sequence length="243" mass="27076">MASEVKAQVSFGGPISEAPPAGRVVMSAQPGPAPLDPTNEKDRERLAQRIARRPSKADLKLRNIIRVDSSESIASLQRQGAENSAPNAPAPASQAGAGGLSEEQKQSIQERSKALRSCLKKRPERQELMEKNILKDVDEPKIDFSLAQTAEQLKRAQLSDALESRLMARPNPDEIPSRVLKFDESVEVLPTFRKAEYNRRPDSNSTFRKLTPKLKMEIREELNNFKKNEMPVHADSLSNTAFH</sequence>
<evidence type="ECO:0000313" key="6">
    <source>
        <dbReference type="EMBL" id="ORZ30764.1"/>
    </source>
</evidence>
<dbReference type="InterPro" id="IPR004018">
    <property type="entry name" value="RPEL_repeat"/>
</dbReference>
<dbReference type="Gene3D" id="6.10.140.2040">
    <property type="match status" value="1"/>
</dbReference>
<evidence type="ECO:0000256" key="2">
    <source>
        <dbReference type="ARBA" id="ARBA00022737"/>
    </source>
</evidence>
<reference evidence="6 7" key="1">
    <citation type="submission" date="2016-07" db="EMBL/GenBank/DDBJ databases">
        <title>Pervasive Adenine N6-methylation of Active Genes in Fungi.</title>
        <authorList>
            <consortium name="DOE Joint Genome Institute"/>
            <person name="Mondo S.J."/>
            <person name="Dannebaum R.O."/>
            <person name="Kuo R.C."/>
            <person name="Labutti K."/>
            <person name="Haridas S."/>
            <person name="Kuo A."/>
            <person name="Salamov A."/>
            <person name="Ahrendt S.R."/>
            <person name="Lipzen A."/>
            <person name="Sullivan W."/>
            <person name="Andreopoulos W.B."/>
            <person name="Clum A."/>
            <person name="Lindquist E."/>
            <person name="Daum C."/>
            <person name="Ramamoorthy G.K."/>
            <person name="Gryganskyi A."/>
            <person name="Culley D."/>
            <person name="Magnuson J.K."/>
            <person name="James T.Y."/>
            <person name="O'Malley M.A."/>
            <person name="Stajich J.E."/>
            <person name="Spatafora J.W."/>
            <person name="Visel A."/>
            <person name="Grigoriev I.V."/>
        </authorList>
    </citation>
    <scope>NUCLEOTIDE SEQUENCE [LARGE SCALE GENOMIC DNA]</scope>
    <source>
        <strain evidence="6 7">PL171</strain>
    </source>
</reference>
<dbReference type="EMBL" id="MCFL01000075">
    <property type="protein sequence ID" value="ORZ30764.1"/>
    <property type="molecule type" value="Genomic_DNA"/>
</dbReference>